<dbReference type="SMART" id="SM00575">
    <property type="entry name" value="ZnF_PMZ"/>
    <property type="match status" value="1"/>
</dbReference>
<keyword evidence="3" id="KW-0862">Zinc</keyword>
<evidence type="ECO:0000256" key="2">
    <source>
        <dbReference type="ARBA" id="ARBA00022771"/>
    </source>
</evidence>
<evidence type="ECO:0000256" key="4">
    <source>
        <dbReference type="PROSITE-ProRule" id="PRU00325"/>
    </source>
</evidence>
<organism evidence="6 7">
    <name type="scientific">Dipteronia dyeriana</name>
    <dbReference type="NCBI Taxonomy" id="168575"/>
    <lineage>
        <taxon>Eukaryota</taxon>
        <taxon>Viridiplantae</taxon>
        <taxon>Streptophyta</taxon>
        <taxon>Embryophyta</taxon>
        <taxon>Tracheophyta</taxon>
        <taxon>Spermatophyta</taxon>
        <taxon>Magnoliopsida</taxon>
        <taxon>eudicotyledons</taxon>
        <taxon>Gunneridae</taxon>
        <taxon>Pentapetalae</taxon>
        <taxon>rosids</taxon>
        <taxon>malvids</taxon>
        <taxon>Sapindales</taxon>
        <taxon>Sapindaceae</taxon>
        <taxon>Hippocastanoideae</taxon>
        <taxon>Acereae</taxon>
        <taxon>Dipteronia</taxon>
    </lineage>
</organism>
<keyword evidence="2 4" id="KW-0863">Zinc-finger</keyword>
<dbReference type="PANTHER" id="PTHR31973">
    <property type="entry name" value="POLYPROTEIN, PUTATIVE-RELATED"/>
    <property type="match status" value="1"/>
</dbReference>
<dbReference type="Pfam" id="PF10551">
    <property type="entry name" value="MULE"/>
    <property type="match status" value="1"/>
</dbReference>
<dbReference type="EMBL" id="JANJYI010000001">
    <property type="protein sequence ID" value="KAK2662276.1"/>
    <property type="molecule type" value="Genomic_DNA"/>
</dbReference>
<reference evidence="6" key="1">
    <citation type="journal article" date="2023" name="Plant J.">
        <title>Genome sequences and population genomics provide insights into the demographic history, inbreeding, and mutation load of two 'living fossil' tree species of Dipteronia.</title>
        <authorList>
            <person name="Feng Y."/>
            <person name="Comes H.P."/>
            <person name="Chen J."/>
            <person name="Zhu S."/>
            <person name="Lu R."/>
            <person name="Zhang X."/>
            <person name="Li P."/>
            <person name="Qiu J."/>
            <person name="Olsen K.M."/>
            <person name="Qiu Y."/>
        </authorList>
    </citation>
    <scope>NUCLEOTIDE SEQUENCE</scope>
    <source>
        <strain evidence="6">KIB01</strain>
    </source>
</reference>
<dbReference type="PROSITE" id="PS50966">
    <property type="entry name" value="ZF_SWIM"/>
    <property type="match status" value="1"/>
</dbReference>
<dbReference type="InterPro" id="IPR006564">
    <property type="entry name" value="Znf_PMZ"/>
</dbReference>
<gene>
    <name evidence="6" type="ORF">Ddye_000850</name>
</gene>
<dbReference type="Proteomes" id="UP001280121">
    <property type="component" value="Unassembled WGS sequence"/>
</dbReference>
<comment type="caution">
    <text evidence="6">The sequence shown here is derived from an EMBL/GenBank/DDBJ whole genome shotgun (WGS) entry which is preliminary data.</text>
</comment>
<keyword evidence="1" id="KW-0479">Metal-binding</keyword>
<evidence type="ECO:0000256" key="3">
    <source>
        <dbReference type="ARBA" id="ARBA00022833"/>
    </source>
</evidence>
<keyword evidence="7" id="KW-1185">Reference proteome</keyword>
<dbReference type="InterPro" id="IPR018289">
    <property type="entry name" value="MULE_transposase_dom"/>
</dbReference>
<protein>
    <recommendedName>
        <fullName evidence="5">SWIM-type domain-containing protein</fullName>
    </recommendedName>
</protein>
<dbReference type="AlphaFoldDB" id="A0AAE0CSY6"/>
<evidence type="ECO:0000313" key="6">
    <source>
        <dbReference type="EMBL" id="KAK2662276.1"/>
    </source>
</evidence>
<accession>A0AAE0CSY6</accession>
<dbReference type="PANTHER" id="PTHR31973:SF187">
    <property type="entry name" value="MUTATOR TRANSPOSASE MUDRA PROTEIN"/>
    <property type="match status" value="1"/>
</dbReference>
<sequence length="378" mass="43704">MDEGITQECVDCFERYQSKFDDQYFTVSELEPDQVSITKVYNNNEAKVKWIAFKYEKLVKSNPSIDVNGQEYSTEEVSQGSYLVFWVSEEGGILEGLHTIYWSGWLSLKGPFDGVLLSAVSLDTNSGLFPLAVCICGKETQDSWEWFLSSLKVYLNYLEGRNLTFISDRQNGVIAALEIHFPFAQRRYYARHIYADFKFTYKGDHYKKLFWRAARSSNIFDFKACMEEIALINPAAKNWLLDIHPQHWSRYSYDPVIRCDHITNNMTEAFNSMLSTHRVASYLDLLEFIRIIVMRKFNDIKEECSSWSSVLPPRVHIKILKHSKESRTLTMIATRNMVYELIGACGVYAVKLREYNCACGSWQVSGIPCCHAMATINH</sequence>
<evidence type="ECO:0000256" key="1">
    <source>
        <dbReference type="ARBA" id="ARBA00022723"/>
    </source>
</evidence>
<dbReference type="InterPro" id="IPR007527">
    <property type="entry name" value="Znf_SWIM"/>
</dbReference>
<name>A0AAE0CSY6_9ROSI</name>
<dbReference type="GO" id="GO:0008270">
    <property type="term" value="F:zinc ion binding"/>
    <property type="evidence" value="ECO:0007669"/>
    <property type="project" value="UniProtKB-KW"/>
</dbReference>
<feature type="domain" description="SWIM-type" evidence="5">
    <location>
        <begin position="348"/>
        <end position="376"/>
    </location>
</feature>
<proteinExistence type="predicted"/>
<dbReference type="Pfam" id="PF04434">
    <property type="entry name" value="SWIM"/>
    <property type="match status" value="1"/>
</dbReference>
<evidence type="ECO:0000259" key="5">
    <source>
        <dbReference type="PROSITE" id="PS50966"/>
    </source>
</evidence>
<evidence type="ECO:0000313" key="7">
    <source>
        <dbReference type="Proteomes" id="UP001280121"/>
    </source>
</evidence>